<dbReference type="Proteomes" id="UP001229421">
    <property type="component" value="Unassembled WGS sequence"/>
</dbReference>
<sequence length="177" mass="19848">MDAGLFNFPTSQRHNSTQERKKQTMDESSSKIYGDATAEECQSSESGWTMYIGSSMDDDDDGDGGDDGGGVVYDRKKGVVKDEDDDEDTDDSMASDASSGPNHLQLQPWEVQQDDQSKEKYKSCLNKKLTTGKKKKKLVGYDHEQDQSRKNNLVNEKRCVITTVQSGNRGWFKGKRK</sequence>
<dbReference type="PANTHER" id="PTHR33347">
    <property type="entry name" value="OSJNBA0091C07.3 PROTEIN"/>
    <property type="match status" value="1"/>
</dbReference>
<feature type="compositionally biased region" description="Acidic residues" evidence="7">
    <location>
        <begin position="82"/>
        <end position="93"/>
    </location>
</feature>
<keyword evidence="3" id="KW-0203">Cytokinin biosynthesis</keyword>
<keyword evidence="2" id="KW-0963">Cytoplasm</keyword>
<dbReference type="AlphaFoldDB" id="A0AAD8L6K8"/>
<dbReference type="GO" id="GO:0005737">
    <property type="term" value="C:cytoplasm"/>
    <property type="evidence" value="ECO:0007669"/>
    <property type="project" value="UniProtKB-SubCell"/>
</dbReference>
<evidence type="ECO:0000256" key="7">
    <source>
        <dbReference type="SAM" id="MobiDB-lite"/>
    </source>
</evidence>
<feature type="compositionally biased region" description="Acidic residues" evidence="7">
    <location>
        <begin position="56"/>
        <end position="66"/>
    </location>
</feature>
<name>A0AAD8L6K8_TARER</name>
<evidence type="ECO:0000256" key="4">
    <source>
        <dbReference type="ARBA" id="ARBA00022864"/>
    </source>
</evidence>
<feature type="region of interest" description="Disordered" evidence="7">
    <location>
        <begin position="1"/>
        <end position="122"/>
    </location>
</feature>
<keyword evidence="4" id="KW-0932">Cytokinin signaling pathway</keyword>
<dbReference type="PANTHER" id="PTHR33347:SF31">
    <property type="entry name" value="PROTEIN SOB FIVE-LIKE 1"/>
    <property type="match status" value="1"/>
</dbReference>
<dbReference type="GO" id="GO:0009691">
    <property type="term" value="P:cytokinin biosynthetic process"/>
    <property type="evidence" value="ECO:0007669"/>
    <property type="project" value="UniProtKB-KW"/>
</dbReference>
<dbReference type="InterPro" id="IPR044670">
    <property type="entry name" value="SOFL"/>
</dbReference>
<evidence type="ECO:0000256" key="1">
    <source>
        <dbReference type="ARBA" id="ARBA00004496"/>
    </source>
</evidence>
<evidence type="ECO:0000256" key="2">
    <source>
        <dbReference type="ARBA" id="ARBA00022490"/>
    </source>
</evidence>
<evidence type="ECO:0000256" key="5">
    <source>
        <dbReference type="ARBA" id="ARBA00023242"/>
    </source>
</evidence>
<protein>
    <submittedName>
        <fullName evidence="8">Uncharacterized protein</fullName>
    </submittedName>
</protein>
<keyword evidence="5" id="KW-0539">Nucleus</keyword>
<dbReference type="EMBL" id="JAUHHV010000002">
    <property type="protein sequence ID" value="KAK1433661.1"/>
    <property type="molecule type" value="Genomic_DNA"/>
</dbReference>
<comment type="subcellular location">
    <subcellularLocation>
        <location evidence="1">Cytoplasm</location>
    </subcellularLocation>
</comment>
<proteinExistence type="inferred from homology"/>
<evidence type="ECO:0000256" key="3">
    <source>
        <dbReference type="ARBA" id="ARBA00022712"/>
    </source>
</evidence>
<evidence type="ECO:0000256" key="6">
    <source>
        <dbReference type="ARBA" id="ARBA00024199"/>
    </source>
</evidence>
<organism evidence="8 9">
    <name type="scientific">Tagetes erecta</name>
    <name type="common">African marigold</name>
    <dbReference type="NCBI Taxonomy" id="13708"/>
    <lineage>
        <taxon>Eukaryota</taxon>
        <taxon>Viridiplantae</taxon>
        <taxon>Streptophyta</taxon>
        <taxon>Embryophyta</taxon>
        <taxon>Tracheophyta</taxon>
        <taxon>Spermatophyta</taxon>
        <taxon>Magnoliopsida</taxon>
        <taxon>eudicotyledons</taxon>
        <taxon>Gunneridae</taxon>
        <taxon>Pentapetalae</taxon>
        <taxon>asterids</taxon>
        <taxon>campanulids</taxon>
        <taxon>Asterales</taxon>
        <taxon>Asteraceae</taxon>
        <taxon>Asteroideae</taxon>
        <taxon>Heliantheae alliance</taxon>
        <taxon>Tageteae</taxon>
        <taxon>Tagetes</taxon>
    </lineage>
</organism>
<reference evidence="8" key="1">
    <citation type="journal article" date="2023" name="bioRxiv">
        <title>Improved chromosome-level genome assembly for marigold (Tagetes erecta).</title>
        <authorList>
            <person name="Jiang F."/>
            <person name="Yuan L."/>
            <person name="Wang S."/>
            <person name="Wang H."/>
            <person name="Xu D."/>
            <person name="Wang A."/>
            <person name="Fan W."/>
        </authorList>
    </citation>
    <scope>NUCLEOTIDE SEQUENCE</scope>
    <source>
        <strain evidence="8">WSJ</strain>
        <tissue evidence="8">Leaf</tissue>
    </source>
</reference>
<feature type="compositionally biased region" description="Basic and acidic residues" evidence="7">
    <location>
        <begin position="16"/>
        <end position="29"/>
    </location>
</feature>
<accession>A0AAD8L6K8</accession>
<comment type="caution">
    <text evidence="8">The sequence shown here is derived from an EMBL/GenBank/DDBJ whole genome shotgun (WGS) entry which is preliminary data.</text>
</comment>
<dbReference type="GO" id="GO:0009736">
    <property type="term" value="P:cytokinin-activated signaling pathway"/>
    <property type="evidence" value="ECO:0007669"/>
    <property type="project" value="UniProtKB-KW"/>
</dbReference>
<comment type="similarity">
    <text evidence="6">Belongs to the SOFL plant protein family.</text>
</comment>
<gene>
    <name evidence="8" type="ORF">QVD17_10575</name>
</gene>
<keyword evidence="9" id="KW-1185">Reference proteome</keyword>
<evidence type="ECO:0000313" key="9">
    <source>
        <dbReference type="Proteomes" id="UP001229421"/>
    </source>
</evidence>
<evidence type="ECO:0000313" key="8">
    <source>
        <dbReference type="EMBL" id="KAK1433661.1"/>
    </source>
</evidence>